<accession>A0A2T5GNP4</accession>
<reference evidence="1 2" key="1">
    <citation type="submission" date="2018-04" db="EMBL/GenBank/DDBJ databases">
        <title>Genomic Encyclopedia of Type Strains, Phase III (KMG-III): the genomes of soil and plant-associated and newly described type strains.</title>
        <authorList>
            <person name="Whitman W."/>
        </authorList>
    </citation>
    <scope>NUCLEOTIDE SEQUENCE [LARGE SCALE GENOMIC DNA]</scope>
    <source>
        <strain evidence="1 2">MA101b</strain>
    </source>
</reference>
<dbReference type="EMBL" id="QAOG01000002">
    <property type="protein sequence ID" value="PTQ60946.1"/>
    <property type="molecule type" value="Genomic_DNA"/>
</dbReference>
<sequence>MTGRSVQLDPRTHAVRRDIADIRLAEYVFAPHYAVPMIRPVARTALLRSGRDEASDTMVDLNPGDSFEVLEIAGVSAWGVARPSGLVGYVEAEALDLAPDASA</sequence>
<protein>
    <recommendedName>
        <fullName evidence="3">Bacterial dipeptidyl-peptidase SH3 domain-containing protein</fullName>
    </recommendedName>
</protein>
<gene>
    <name evidence="1" type="ORF">C8J26_1262</name>
</gene>
<proteinExistence type="predicted"/>
<name>A0A2T5GNP4_9SPHN</name>
<organism evidence="1 2">
    <name type="scientific">Sphingomonas aurantiaca</name>
    <dbReference type="NCBI Taxonomy" id="185949"/>
    <lineage>
        <taxon>Bacteria</taxon>
        <taxon>Pseudomonadati</taxon>
        <taxon>Pseudomonadota</taxon>
        <taxon>Alphaproteobacteria</taxon>
        <taxon>Sphingomonadales</taxon>
        <taxon>Sphingomonadaceae</taxon>
        <taxon>Sphingomonas</taxon>
    </lineage>
</organism>
<evidence type="ECO:0000313" key="1">
    <source>
        <dbReference type="EMBL" id="PTQ60946.1"/>
    </source>
</evidence>
<comment type="caution">
    <text evidence="1">The sequence shown here is derived from an EMBL/GenBank/DDBJ whole genome shotgun (WGS) entry which is preliminary data.</text>
</comment>
<dbReference type="AlphaFoldDB" id="A0A2T5GNP4"/>
<evidence type="ECO:0000313" key="2">
    <source>
        <dbReference type="Proteomes" id="UP000244189"/>
    </source>
</evidence>
<dbReference type="Proteomes" id="UP000244189">
    <property type="component" value="Unassembled WGS sequence"/>
</dbReference>
<evidence type="ECO:0008006" key="3">
    <source>
        <dbReference type="Google" id="ProtNLM"/>
    </source>
</evidence>
<keyword evidence="2" id="KW-1185">Reference proteome</keyword>